<keyword evidence="3" id="KW-1185">Reference proteome</keyword>
<proteinExistence type="predicted"/>
<reference evidence="2 3" key="1">
    <citation type="journal article" date="2020" name="bioRxiv">
        <title>Metabolic contributions of an alphaproteobacterial endosymbiont in the apicomplexan Cardiosporidium cionae.</title>
        <authorList>
            <person name="Hunter E.S."/>
            <person name="Paight C.J."/>
            <person name="Lane C.E."/>
        </authorList>
    </citation>
    <scope>NUCLEOTIDE SEQUENCE [LARGE SCALE GENOMIC DNA]</scope>
    <source>
        <strain evidence="2">ESH_2018</strain>
    </source>
</reference>
<dbReference type="PANTHER" id="PTHR10742:SF415">
    <property type="entry name" value="CHROMOSOME UNDETERMINED SCAFFOLD_56, WHOLE GENOME SHOTGUN SEQUENCE"/>
    <property type="match status" value="1"/>
</dbReference>
<feature type="compositionally biased region" description="Low complexity" evidence="1">
    <location>
        <begin position="14"/>
        <end position="30"/>
    </location>
</feature>
<feature type="region of interest" description="Disordered" evidence="1">
    <location>
        <begin position="1"/>
        <end position="30"/>
    </location>
</feature>
<dbReference type="Gene3D" id="3.50.50.60">
    <property type="entry name" value="FAD/NAD(P)-binding domain"/>
    <property type="match status" value="1"/>
</dbReference>
<dbReference type="SUPFAM" id="SSF51905">
    <property type="entry name" value="FAD/NAD(P)-binding domain"/>
    <property type="match status" value="1"/>
</dbReference>
<dbReference type="Pfam" id="PF13450">
    <property type="entry name" value="NAD_binding_8"/>
    <property type="match status" value="1"/>
</dbReference>
<feature type="non-terminal residue" evidence="2">
    <location>
        <position position="354"/>
    </location>
</feature>
<feature type="non-terminal residue" evidence="2">
    <location>
        <position position="1"/>
    </location>
</feature>
<name>A0ABQ7J573_9APIC</name>
<accession>A0ABQ7J573</accession>
<sequence>ISSRPSTPPSLEISSRPSTPPSSSLSLPLLPSISPPKFSTSFHLPKESVENRKEDFMKRWYCLYKSMTRDQRREVLMESLLDEKKKKVSLSMEQISAAMTQRFQTPHLTLFWKIPFKTLGIRVHVGTEKQGNRIQKTVKMDKGGVNSAYEKALHVRSNLLNQIGISEHPTPIPLLQNPDSLSSFLLKERMPSRRKPHGGNPTKIKEPFLKSQTKLSFRRRKSSLTGEIFSGEKKRRRKRRTARKALKKFSSSLPFEKSMAASHFPLFEGLSFWERQAASPLLLPSSSVDFSESSLPPPVDVLIVGGGTAGLAAASYLQRCGISFRLLESRSRVGGRIFTTSLPSRTLSDGCVLP</sequence>
<dbReference type="PANTHER" id="PTHR10742">
    <property type="entry name" value="FLAVIN MONOAMINE OXIDASE"/>
    <property type="match status" value="1"/>
</dbReference>
<dbReference type="Proteomes" id="UP000823046">
    <property type="component" value="Unassembled WGS sequence"/>
</dbReference>
<evidence type="ECO:0000256" key="1">
    <source>
        <dbReference type="SAM" id="MobiDB-lite"/>
    </source>
</evidence>
<protein>
    <submittedName>
        <fullName evidence="2">Polyamine oxidase 5</fullName>
    </submittedName>
</protein>
<comment type="caution">
    <text evidence="2">The sequence shown here is derived from an EMBL/GenBank/DDBJ whole genome shotgun (WGS) entry which is preliminary data.</text>
</comment>
<evidence type="ECO:0000313" key="3">
    <source>
        <dbReference type="Proteomes" id="UP000823046"/>
    </source>
</evidence>
<gene>
    <name evidence="2" type="ORF">IE077_001609</name>
</gene>
<evidence type="ECO:0000313" key="2">
    <source>
        <dbReference type="EMBL" id="KAF8819127.1"/>
    </source>
</evidence>
<dbReference type="InterPro" id="IPR036188">
    <property type="entry name" value="FAD/NAD-bd_sf"/>
</dbReference>
<dbReference type="InterPro" id="IPR050281">
    <property type="entry name" value="Flavin_monoamine_oxidase"/>
</dbReference>
<dbReference type="EMBL" id="JADAQX010000941">
    <property type="protein sequence ID" value="KAF8819127.1"/>
    <property type="molecule type" value="Genomic_DNA"/>
</dbReference>
<organism evidence="2 3">
    <name type="scientific">Cardiosporidium cionae</name>
    <dbReference type="NCBI Taxonomy" id="476202"/>
    <lineage>
        <taxon>Eukaryota</taxon>
        <taxon>Sar</taxon>
        <taxon>Alveolata</taxon>
        <taxon>Apicomplexa</taxon>
        <taxon>Aconoidasida</taxon>
        <taxon>Nephromycida</taxon>
        <taxon>Cardiosporidium</taxon>
    </lineage>
</organism>